<dbReference type="InterPro" id="IPR007278">
    <property type="entry name" value="DUF397"/>
</dbReference>
<keyword evidence="4" id="KW-1185">Reference proteome</keyword>
<dbReference type="RefSeq" id="WP_145911532.1">
    <property type="nucleotide sequence ID" value="NZ_BAAAMZ010000022.1"/>
</dbReference>
<dbReference type="Proteomes" id="UP000317940">
    <property type="component" value="Unassembled WGS sequence"/>
</dbReference>
<organism evidence="3 4">
    <name type="scientific">Kitasatospora viridis</name>
    <dbReference type="NCBI Taxonomy" id="281105"/>
    <lineage>
        <taxon>Bacteria</taxon>
        <taxon>Bacillati</taxon>
        <taxon>Actinomycetota</taxon>
        <taxon>Actinomycetes</taxon>
        <taxon>Kitasatosporales</taxon>
        <taxon>Streptomycetaceae</taxon>
        <taxon>Kitasatospora</taxon>
    </lineage>
</organism>
<dbReference type="Pfam" id="PF04149">
    <property type="entry name" value="DUF397"/>
    <property type="match status" value="1"/>
</dbReference>
<evidence type="ECO:0000313" key="3">
    <source>
        <dbReference type="EMBL" id="TWF71738.1"/>
    </source>
</evidence>
<dbReference type="EMBL" id="VIWT01000008">
    <property type="protein sequence ID" value="TWF71738.1"/>
    <property type="molecule type" value="Genomic_DNA"/>
</dbReference>
<name>A0A561SA37_9ACTN</name>
<comment type="caution">
    <text evidence="3">The sequence shown here is derived from an EMBL/GenBank/DDBJ whole genome shotgun (WGS) entry which is preliminary data.</text>
</comment>
<dbReference type="OrthoDB" id="4233552at2"/>
<proteinExistence type="predicted"/>
<sequence>MNTPSQGYKQWRISSESGGDQGSCVDVGLGDLDAETEEVAFRDSTLQGRGPVLGFPASAVTALTGAIKVRGSRLAGGF</sequence>
<protein>
    <submittedName>
        <fullName evidence="3">Uncharacterized protein DUF397</fullName>
    </submittedName>
</protein>
<dbReference type="AlphaFoldDB" id="A0A561SA37"/>
<evidence type="ECO:0000259" key="2">
    <source>
        <dbReference type="Pfam" id="PF04149"/>
    </source>
</evidence>
<feature type="domain" description="DUF397" evidence="2">
    <location>
        <begin position="10"/>
        <end position="68"/>
    </location>
</feature>
<feature type="compositionally biased region" description="Polar residues" evidence="1">
    <location>
        <begin position="1"/>
        <end position="18"/>
    </location>
</feature>
<evidence type="ECO:0000313" key="4">
    <source>
        <dbReference type="Proteomes" id="UP000317940"/>
    </source>
</evidence>
<evidence type="ECO:0000256" key="1">
    <source>
        <dbReference type="SAM" id="MobiDB-lite"/>
    </source>
</evidence>
<feature type="region of interest" description="Disordered" evidence="1">
    <location>
        <begin position="1"/>
        <end position="22"/>
    </location>
</feature>
<reference evidence="3 4" key="1">
    <citation type="submission" date="2019-06" db="EMBL/GenBank/DDBJ databases">
        <title>Sequencing the genomes of 1000 actinobacteria strains.</title>
        <authorList>
            <person name="Klenk H.-P."/>
        </authorList>
    </citation>
    <scope>NUCLEOTIDE SEQUENCE [LARGE SCALE GENOMIC DNA]</scope>
    <source>
        <strain evidence="3 4">DSM 44826</strain>
    </source>
</reference>
<gene>
    <name evidence="3" type="ORF">FHX73_18109</name>
</gene>
<accession>A0A561SA37</accession>